<organism evidence="1">
    <name type="scientific">Arundo donax</name>
    <name type="common">Giant reed</name>
    <name type="synonym">Donax arundinaceus</name>
    <dbReference type="NCBI Taxonomy" id="35708"/>
    <lineage>
        <taxon>Eukaryota</taxon>
        <taxon>Viridiplantae</taxon>
        <taxon>Streptophyta</taxon>
        <taxon>Embryophyta</taxon>
        <taxon>Tracheophyta</taxon>
        <taxon>Spermatophyta</taxon>
        <taxon>Magnoliopsida</taxon>
        <taxon>Liliopsida</taxon>
        <taxon>Poales</taxon>
        <taxon>Poaceae</taxon>
        <taxon>PACMAD clade</taxon>
        <taxon>Arundinoideae</taxon>
        <taxon>Arundineae</taxon>
        <taxon>Arundo</taxon>
    </lineage>
</organism>
<reference evidence="1" key="2">
    <citation type="journal article" date="2015" name="Data Brief">
        <title>Shoot transcriptome of the giant reed, Arundo donax.</title>
        <authorList>
            <person name="Barrero R.A."/>
            <person name="Guerrero F.D."/>
            <person name="Moolhuijzen P."/>
            <person name="Goolsby J.A."/>
            <person name="Tidwell J."/>
            <person name="Bellgard S.E."/>
            <person name="Bellgard M.I."/>
        </authorList>
    </citation>
    <scope>NUCLEOTIDE SEQUENCE</scope>
    <source>
        <tissue evidence="1">Shoot tissue taken approximately 20 cm above the soil surface</tissue>
    </source>
</reference>
<reference evidence="1" key="1">
    <citation type="submission" date="2014-09" db="EMBL/GenBank/DDBJ databases">
        <authorList>
            <person name="Magalhaes I.L.F."/>
            <person name="Oliveira U."/>
            <person name="Santos F.R."/>
            <person name="Vidigal T.H.D.A."/>
            <person name="Brescovit A.D."/>
            <person name="Santos A.J."/>
        </authorList>
    </citation>
    <scope>NUCLEOTIDE SEQUENCE</scope>
    <source>
        <tissue evidence="1">Shoot tissue taken approximately 20 cm above the soil surface</tissue>
    </source>
</reference>
<sequence length="14" mass="1657">MIVMYALLKKCSEK</sequence>
<proteinExistence type="predicted"/>
<name>A0A0A8YGF4_ARUDO</name>
<accession>A0A0A8YGF4</accession>
<dbReference type="EMBL" id="GBRH01272516">
    <property type="protein sequence ID" value="JAD25379.1"/>
    <property type="molecule type" value="Transcribed_RNA"/>
</dbReference>
<evidence type="ECO:0000313" key="1">
    <source>
        <dbReference type="EMBL" id="JAD25379.1"/>
    </source>
</evidence>
<protein>
    <submittedName>
        <fullName evidence="1">Uncharacterized protein</fullName>
    </submittedName>
</protein>